<feature type="domain" description="NAD-dependent epimerase/dehydratase" evidence="3">
    <location>
        <begin position="4"/>
        <end position="252"/>
    </location>
</feature>
<dbReference type="Pfam" id="PF01370">
    <property type="entry name" value="Epimerase"/>
    <property type="match status" value="1"/>
</dbReference>
<dbReference type="PANTHER" id="PTHR43000">
    <property type="entry name" value="DTDP-D-GLUCOSE 4,6-DEHYDRATASE-RELATED"/>
    <property type="match status" value="1"/>
</dbReference>
<dbReference type="EMBL" id="JBHRSB010000003">
    <property type="protein sequence ID" value="MFC3000394.1"/>
    <property type="molecule type" value="Genomic_DNA"/>
</dbReference>
<reference evidence="5" key="1">
    <citation type="journal article" date="2019" name="Int. J. Syst. Evol. Microbiol.">
        <title>The Global Catalogue of Microorganisms (GCM) 10K type strain sequencing project: providing services to taxonomists for standard genome sequencing and annotation.</title>
        <authorList>
            <consortium name="The Broad Institute Genomics Platform"/>
            <consortium name="The Broad Institute Genome Sequencing Center for Infectious Disease"/>
            <person name="Wu L."/>
            <person name="Ma J."/>
        </authorList>
    </citation>
    <scope>NUCLEOTIDE SEQUENCE [LARGE SCALE GENOMIC DNA]</scope>
    <source>
        <strain evidence="5">CGMCC 1.16855</strain>
    </source>
</reference>
<accession>A0ABV7BTG1</accession>
<name>A0ABV7BTG1_9PROT</name>
<comment type="similarity">
    <text evidence="2">Belongs to the NAD(P)-dependent epimerase/dehydratase family.</text>
</comment>
<evidence type="ECO:0000256" key="1">
    <source>
        <dbReference type="ARBA" id="ARBA00005125"/>
    </source>
</evidence>
<proteinExistence type="inferred from homology"/>
<protein>
    <submittedName>
        <fullName evidence="4">NAD-dependent epimerase/dehydratase family protein</fullName>
    </submittedName>
</protein>
<evidence type="ECO:0000313" key="4">
    <source>
        <dbReference type="EMBL" id="MFC3000394.1"/>
    </source>
</evidence>
<sequence length="343" mass="36341">MTAVLVTGGAGFVGLNLVEALLGRGEQVVVFGQEATLPEPAGEIFGRLPGRLEVISGDIRDPEALARLFRERRIDRVFPFAAVTAGPAREAASPGLVLDVNLQGVIATLAAARDAGTVRRVVLPASSAVYGESAYDHAWLDEVTTPCIPISLYGVTKYAVERAGLRLAGLWGLDAVAARIGATYGPWERDTGLRDTLSPHLAIAQAALRGEEAVLPPAPLPSYDWVYVRDLAAGLIALLDCPAPPGRVFNLASATDWSPHAAACCDTMARAMPGFRWRHAAPGEAATIPFNDTRPRGLMSIERAAALGWAPAFAPEAAYADYAAWQKQTQRPSLSPAEATVRT</sequence>
<evidence type="ECO:0000259" key="3">
    <source>
        <dbReference type="Pfam" id="PF01370"/>
    </source>
</evidence>
<evidence type="ECO:0000313" key="5">
    <source>
        <dbReference type="Proteomes" id="UP001595420"/>
    </source>
</evidence>
<gene>
    <name evidence="4" type="ORF">ACFOD3_10855</name>
</gene>
<comment type="caution">
    <text evidence="4">The sequence shown here is derived from an EMBL/GenBank/DDBJ whole genome shotgun (WGS) entry which is preliminary data.</text>
</comment>
<dbReference type="RefSeq" id="WP_216836491.1">
    <property type="nucleotide sequence ID" value="NZ_JAFNJS010000003.1"/>
</dbReference>
<evidence type="ECO:0000256" key="2">
    <source>
        <dbReference type="ARBA" id="ARBA00007637"/>
    </source>
</evidence>
<organism evidence="4 5">
    <name type="scientific">Falsiroseomonas tokyonensis</name>
    <dbReference type="NCBI Taxonomy" id="430521"/>
    <lineage>
        <taxon>Bacteria</taxon>
        <taxon>Pseudomonadati</taxon>
        <taxon>Pseudomonadota</taxon>
        <taxon>Alphaproteobacteria</taxon>
        <taxon>Acetobacterales</taxon>
        <taxon>Roseomonadaceae</taxon>
        <taxon>Falsiroseomonas</taxon>
    </lineage>
</organism>
<dbReference type="InterPro" id="IPR001509">
    <property type="entry name" value="Epimerase_deHydtase"/>
</dbReference>
<keyword evidence="5" id="KW-1185">Reference proteome</keyword>
<comment type="pathway">
    <text evidence="1">Bacterial outer membrane biogenesis; LPS O-antigen biosynthesis.</text>
</comment>
<dbReference type="Proteomes" id="UP001595420">
    <property type="component" value="Unassembled WGS sequence"/>
</dbReference>